<dbReference type="RefSeq" id="XP_013382201.1">
    <property type="nucleotide sequence ID" value="XM_013526747.1"/>
</dbReference>
<proteinExistence type="predicted"/>
<dbReference type="InParanoid" id="A0A1S3H9Q6"/>
<dbReference type="PROSITE" id="PS50865">
    <property type="entry name" value="ZF_MYND_2"/>
    <property type="match status" value="1"/>
</dbReference>
<dbReference type="GO" id="GO:0008270">
    <property type="term" value="F:zinc ion binding"/>
    <property type="evidence" value="ECO:0007669"/>
    <property type="project" value="UniProtKB-KW"/>
</dbReference>
<keyword evidence="2 4" id="KW-0863">Zinc-finger</keyword>
<dbReference type="GO" id="GO:0005737">
    <property type="term" value="C:cytoplasm"/>
    <property type="evidence" value="ECO:0007669"/>
    <property type="project" value="InterPro"/>
</dbReference>
<dbReference type="PROSITE" id="PS01360">
    <property type="entry name" value="ZF_MYND_1"/>
    <property type="match status" value="1"/>
</dbReference>
<dbReference type="SUPFAM" id="SSF144232">
    <property type="entry name" value="HIT/MYND zinc finger-like"/>
    <property type="match status" value="1"/>
</dbReference>
<dbReference type="Proteomes" id="UP000085678">
    <property type="component" value="Unplaced"/>
</dbReference>
<protein>
    <submittedName>
        <fullName evidence="8">Programmed cell death protein 2-like</fullName>
    </submittedName>
</protein>
<sequence>MRSQLPKMNSFYSDEPPDEDHFDEKADYPRASKYQTLCSVCNCSASKFCARCHSQAYCSKEHQVVDWKNGHKLYCGKDMPEKEKQTASSKVCFPEFELLIESEEFSDSDKEDEKSEEAKLEEYRHYMESNQEAMSHYDSKSAAKDLEKMAGQESEDYKQFMKFKMRIQQEPDQVLRYDRGGSPLWVSVHNVPEPSDIPNCSCGKPRQFEFQILPQLLNHLGADTVDSSLDWGTLAVYTCSDSCDSELAYKPEFLWKQDFVEDQST</sequence>
<dbReference type="Pfam" id="PF04194">
    <property type="entry name" value="PDCD2_C"/>
    <property type="match status" value="1"/>
</dbReference>
<dbReference type="PANTHER" id="PTHR12298:SF4">
    <property type="entry name" value="PROGRAMMED CELL DEATH PROTEIN 2"/>
    <property type="match status" value="1"/>
</dbReference>
<dbReference type="GeneID" id="106152994"/>
<dbReference type="GO" id="GO:0005634">
    <property type="term" value="C:nucleus"/>
    <property type="evidence" value="ECO:0007669"/>
    <property type="project" value="TreeGrafter"/>
</dbReference>
<evidence type="ECO:0000313" key="8">
    <source>
        <dbReference type="RefSeq" id="XP_013382201.1"/>
    </source>
</evidence>
<evidence type="ECO:0000259" key="6">
    <source>
        <dbReference type="PROSITE" id="PS50865"/>
    </source>
</evidence>
<dbReference type="KEGG" id="lak:106152994"/>
<accession>A0A1S3H9Q6</accession>
<keyword evidence="7" id="KW-1185">Reference proteome</keyword>
<feature type="compositionally biased region" description="Polar residues" evidence="5">
    <location>
        <begin position="1"/>
        <end position="12"/>
    </location>
</feature>
<name>A0A1S3H9Q6_LINAN</name>
<gene>
    <name evidence="8" type="primary">LOC106152994</name>
</gene>
<keyword evidence="3" id="KW-0862">Zinc</keyword>
<evidence type="ECO:0000256" key="5">
    <source>
        <dbReference type="SAM" id="MobiDB-lite"/>
    </source>
</evidence>
<dbReference type="InterPro" id="IPR002893">
    <property type="entry name" value="Znf_MYND"/>
</dbReference>
<dbReference type="Gene3D" id="6.10.140.2220">
    <property type="match status" value="1"/>
</dbReference>
<reference evidence="8" key="1">
    <citation type="submission" date="2025-08" db="UniProtKB">
        <authorList>
            <consortium name="RefSeq"/>
        </authorList>
    </citation>
    <scope>IDENTIFICATION</scope>
    <source>
        <tissue evidence="8">Gonads</tissue>
    </source>
</reference>
<dbReference type="Pfam" id="PF01753">
    <property type="entry name" value="zf-MYND"/>
    <property type="match status" value="1"/>
</dbReference>
<evidence type="ECO:0000256" key="2">
    <source>
        <dbReference type="ARBA" id="ARBA00022771"/>
    </source>
</evidence>
<evidence type="ECO:0000256" key="1">
    <source>
        <dbReference type="ARBA" id="ARBA00022723"/>
    </source>
</evidence>
<evidence type="ECO:0000256" key="4">
    <source>
        <dbReference type="PROSITE-ProRule" id="PRU00134"/>
    </source>
</evidence>
<dbReference type="OrthoDB" id="443682at2759"/>
<dbReference type="OMA" id="HQVIRYS"/>
<evidence type="ECO:0000256" key="3">
    <source>
        <dbReference type="ARBA" id="ARBA00022833"/>
    </source>
</evidence>
<evidence type="ECO:0000313" key="7">
    <source>
        <dbReference type="Proteomes" id="UP000085678"/>
    </source>
</evidence>
<feature type="region of interest" description="Disordered" evidence="5">
    <location>
        <begin position="1"/>
        <end position="26"/>
    </location>
</feature>
<dbReference type="PANTHER" id="PTHR12298">
    <property type="entry name" value="PCDC2 PROGRAMMED CELL DEATH PROTEIN 2 -RELATED"/>
    <property type="match status" value="1"/>
</dbReference>
<dbReference type="STRING" id="7574.A0A1S3H9Q6"/>
<feature type="domain" description="MYND-type" evidence="6">
    <location>
        <begin position="38"/>
        <end position="75"/>
    </location>
</feature>
<keyword evidence="1" id="KW-0479">Metal-binding</keyword>
<dbReference type="AlphaFoldDB" id="A0A1S3H9Q6"/>
<organism evidence="7 8">
    <name type="scientific">Lingula anatina</name>
    <name type="common">Brachiopod</name>
    <name type="synonym">Lingula unguis</name>
    <dbReference type="NCBI Taxonomy" id="7574"/>
    <lineage>
        <taxon>Eukaryota</taxon>
        <taxon>Metazoa</taxon>
        <taxon>Spiralia</taxon>
        <taxon>Lophotrochozoa</taxon>
        <taxon>Brachiopoda</taxon>
        <taxon>Linguliformea</taxon>
        <taxon>Lingulata</taxon>
        <taxon>Lingulida</taxon>
        <taxon>Linguloidea</taxon>
        <taxon>Lingulidae</taxon>
        <taxon>Lingula</taxon>
    </lineage>
</organism>
<dbReference type="InterPro" id="IPR007320">
    <property type="entry name" value="PDCD2_C"/>
</dbReference>
<dbReference type="FunCoup" id="A0A1S3H9Q6">
    <property type="interactions" value="2679"/>
</dbReference>